<evidence type="ECO:0000313" key="2">
    <source>
        <dbReference type="EMBL" id="QSS53673.1"/>
    </source>
</evidence>
<dbReference type="Proteomes" id="UP000663419">
    <property type="component" value="Chromosome 3"/>
</dbReference>
<accession>A0A8A1LM34</accession>
<dbReference type="VEuPathDB" id="FungiDB:I7I53_00999"/>
<feature type="signal peptide" evidence="1">
    <location>
        <begin position="1"/>
        <end position="16"/>
    </location>
</feature>
<feature type="chain" id="PRO_5034057957" evidence="1">
    <location>
        <begin position="17"/>
        <end position="111"/>
    </location>
</feature>
<sequence>MRIALCGFAWFVFMRAAPEVYFHLRPGLIRPALFMYAKMLRVFIIPFRVLGDGKVEWYIGAVVAITVNHRGNLMTTEFLTVIFVRSILSLFQISPPFQFTLSLQLKVNYEE</sequence>
<reference evidence="2" key="1">
    <citation type="submission" date="2021-01" db="EMBL/GenBank/DDBJ databases">
        <title>Chromosome-level genome assembly of a human fungal pathogen reveals clustering of transcriptionally co-regulated genes.</title>
        <authorList>
            <person name="Voorhies M."/>
            <person name="Cohen S."/>
            <person name="Shea T.P."/>
            <person name="Petrus S."/>
            <person name="Munoz J.F."/>
            <person name="Poplawski S."/>
            <person name="Goldman W.E."/>
            <person name="Michael T."/>
            <person name="Cuomo C.A."/>
            <person name="Sil A."/>
            <person name="Beyhan S."/>
        </authorList>
    </citation>
    <scope>NUCLEOTIDE SEQUENCE</scope>
    <source>
        <strain evidence="2">H88</strain>
    </source>
</reference>
<evidence type="ECO:0000256" key="1">
    <source>
        <dbReference type="SAM" id="SignalP"/>
    </source>
</evidence>
<name>A0A8A1LM34_AJEC8</name>
<dbReference type="AlphaFoldDB" id="A0A8A1LM34"/>
<evidence type="ECO:0000313" key="3">
    <source>
        <dbReference type="Proteomes" id="UP000663419"/>
    </source>
</evidence>
<dbReference type="EMBL" id="CP069104">
    <property type="protein sequence ID" value="QSS53673.1"/>
    <property type="molecule type" value="Genomic_DNA"/>
</dbReference>
<keyword evidence="1" id="KW-0732">Signal</keyword>
<protein>
    <submittedName>
        <fullName evidence="2">Uncharacterized protein</fullName>
    </submittedName>
</protein>
<proteinExistence type="predicted"/>
<gene>
    <name evidence="2" type="ORF">I7I53_00999</name>
</gene>
<organism evidence="2 3">
    <name type="scientific">Ajellomyces capsulatus (strain H88)</name>
    <name type="common">Darling's disease fungus</name>
    <name type="synonym">Histoplasma capsulatum</name>
    <dbReference type="NCBI Taxonomy" id="544711"/>
    <lineage>
        <taxon>Eukaryota</taxon>
        <taxon>Fungi</taxon>
        <taxon>Dikarya</taxon>
        <taxon>Ascomycota</taxon>
        <taxon>Pezizomycotina</taxon>
        <taxon>Eurotiomycetes</taxon>
        <taxon>Eurotiomycetidae</taxon>
        <taxon>Onygenales</taxon>
        <taxon>Ajellomycetaceae</taxon>
        <taxon>Histoplasma</taxon>
    </lineage>
</organism>